<dbReference type="OrthoDB" id="534912at2759"/>
<feature type="transmembrane region" description="Helical" evidence="8">
    <location>
        <begin position="227"/>
        <end position="248"/>
    </location>
</feature>
<dbReference type="KEGG" id="gtt:GUITHDRAFT_76324"/>
<evidence type="ECO:0000256" key="8">
    <source>
        <dbReference type="RuleBase" id="RU362002"/>
    </source>
</evidence>
<dbReference type="PANTHER" id="PTHR43029">
    <property type="entry name" value="AMMONIUM TRANSPORTER MEP2"/>
    <property type="match status" value="1"/>
</dbReference>
<reference evidence="12" key="2">
    <citation type="submission" date="2012-11" db="EMBL/GenBank/DDBJ databases">
        <authorList>
            <person name="Kuo A."/>
            <person name="Curtis B.A."/>
            <person name="Tanifuji G."/>
            <person name="Burki F."/>
            <person name="Gruber A."/>
            <person name="Irimia M."/>
            <person name="Maruyama S."/>
            <person name="Arias M.C."/>
            <person name="Ball S.G."/>
            <person name="Gile G.H."/>
            <person name="Hirakawa Y."/>
            <person name="Hopkins J.F."/>
            <person name="Rensing S.A."/>
            <person name="Schmutz J."/>
            <person name="Symeonidi A."/>
            <person name="Elias M."/>
            <person name="Eveleigh R.J."/>
            <person name="Herman E.K."/>
            <person name="Klute M.J."/>
            <person name="Nakayama T."/>
            <person name="Obornik M."/>
            <person name="Reyes-Prieto A."/>
            <person name="Armbrust E.V."/>
            <person name="Aves S.J."/>
            <person name="Beiko R.G."/>
            <person name="Coutinho P."/>
            <person name="Dacks J.B."/>
            <person name="Durnford D.G."/>
            <person name="Fast N.M."/>
            <person name="Green B.R."/>
            <person name="Grisdale C."/>
            <person name="Hempe F."/>
            <person name="Henrissat B."/>
            <person name="Hoppner M.P."/>
            <person name="Ishida K.-I."/>
            <person name="Kim E."/>
            <person name="Koreny L."/>
            <person name="Kroth P.G."/>
            <person name="Liu Y."/>
            <person name="Malik S.-B."/>
            <person name="Maier U.G."/>
            <person name="McRose D."/>
            <person name="Mock T."/>
            <person name="Neilson J.A."/>
            <person name="Onodera N.T."/>
            <person name="Poole A.M."/>
            <person name="Pritham E.J."/>
            <person name="Richards T.A."/>
            <person name="Rocap G."/>
            <person name="Roy S.W."/>
            <person name="Sarai C."/>
            <person name="Schaack S."/>
            <person name="Shirato S."/>
            <person name="Slamovits C.H."/>
            <person name="Spencer D.F."/>
            <person name="Suzuki S."/>
            <person name="Worden A.Z."/>
            <person name="Zauner S."/>
            <person name="Barry K."/>
            <person name="Bell C."/>
            <person name="Bharti A.K."/>
            <person name="Crow J.A."/>
            <person name="Grimwood J."/>
            <person name="Kramer R."/>
            <person name="Lindquist E."/>
            <person name="Lucas S."/>
            <person name="Salamov A."/>
            <person name="McFadden G.I."/>
            <person name="Lane C.E."/>
            <person name="Keeling P.J."/>
            <person name="Gray M.W."/>
            <person name="Grigoriev I.V."/>
            <person name="Archibald J.M."/>
        </authorList>
    </citation>
    <scope>NUCLEOTIDE SEQUENCE</scope>
    <source>
        <strain evidence="12">CCMP2712</strain>
    </source>
</reference>
<evidence type="ECO:0000256" key="3">
    <source>
        <dbReference type="ARBA" id="ARBA00022448"/>
    </source>
</evidence>
<proteinExistence type="inferred from homology"/>
<dbReference type="EMBL" id="JH993039">
    <property type="protein sequence ID" value="EKX39531.1"/>
    <property type="molecule type" value="Genomic_DNA"/>
</dbReference>
<keyword evidence="5 8" id="KW-1133">Transmembrane helix</keyword>
<dbReference type="Gene3D" id="1.10.3430.10">
    <property type="entry name" value="Ammonium transporter AmtB like domains"/>
    <property type="match status" value="1"/>
</dbReference>
<dbReference type="GO" id="GO:0005886">
    <property type="term" value="C:plasma membrane"/>
    <property type="evidence" value="ECO:0007669"/>
    <property type="project" value="UniProtKB-SubCell"/>
</dbReference>
<feature type="transmembrane region" description="Helical" evidence="8">
    <location>
        <begin position="418"/>
        <end position="435"/>
    </location>
</feature>
<reference evidence="11" key="3">
    <citation type="submission" date="2016-03" db="UniProtKB">
        <authorList>
            <consortium name="EnsemblProtists"/>
        </authorList>
    </citation>
    <scope>IDENTIFICATION</scope>
</reference>
<protein>
    <recommendedName>
        <fullName evidence="8">Ammonium transporter</fullName>
    </recommendedName>
</protein>
<keyword evidence="7 8" id="KW-0924">Ammonia transport</keyword>
<dbReference type="Pfam" id="PF00909">
    <property type="entry name" value="Ammonium_transp"/>
    <property type="match status" value="1"/>
</dbReference>
<name>L1ITD7_GUITC</name>
<dbReference type="InterPro" id="IPR024041">
    <property type="entry name" value="NH4_transpt_AmtB-like_dom"/>
</dbReference>
<dbReference type="GeneID" id="17296274"/>
<keyword evidence="12" id="KW-1185">Reference proteome</keyword>
<dbReference type="HOGENOM" id="CLU_000445_33_0_1"/>
<dbReference type="PROSITE" id="PS01219">
    <property type="entry name" value="AMMONIUM_TRANSP"/>
    <property type="match status" value="1"/>
</dbReference>
<dbReference type="STRING" id="905079.L1ITD7"/>
<dbReference type="PaxDb" id="55529-EKX39531"/>
<evidence type="ECO:0000313" key="10">
    <source>
        <dbReference type="EMBL" id="EKX39531.1"/>
    </source>
</evidence>
<feature type="transmembrane region" description="Helical" evidence="8">
    <location>
        <begin position="194"/>
        <end position="215"/>
    </location>
</feature>
<reference evidence="10 12" key="1">
    <citation type="journal article" date="2012" name="Nature">
        <title>Algal genomes reveal evolutionary mosaicism and the fate of nucleomorphs.</title>
        <authorList>
            <consortium name="DOE Joint Genome Institute"/>
            <person name="Curtis B.A."/>
            <person name="Tanifuji G."/>
            <person name="Burki F."/>
            <person name="Gruber A."/>
            <person name="Irimia M."/>
            <person name="Maruyama S."/>
            <person name="Arias M.C."/>
            <person name="Ball S.G."/>
            <person name="Gile G.H."/>
            <person name="Hirakawa Y."/>
            <person name="Hopkins J.F."/>
            <person name="Kuo A."/>
            <person name="Rensing S.A."/>
            <person name="Schmutz J."/>
            <person name="Symeonidi A."/>
            <person name="Elias M."/>
            <person name="Eveleigh R.J."/>
            <person name="Herman E.K."/>
            <person name="Klute M.J."/>
            <person name="Nakayama T."/>
            <person name="Obornik M."/>
            <person name="Reyes-Prieto A."/>
            <person name="Armbrust E.V."/>
            <person name="Aves S.J."/>
            <person name="Beiko R.G."/>
            <person name="Coutinho P."/>
            <person name="Dacks J.B."/>
            <person name="Durnford D.G."/>
            <person name="Fast N.M."/>
            <person name="Green B.R."/>
            <person name="Grisdale C.J."/>
            <person name="Hempel F."/>
            <person name="Henrissat B."/>
            <person name="Hoppner M.P."/>
            <person name="Ishida K."/>
            <person name="Kim E."/>
            <person name="Koreny L."/>
            <person name="Kroth P.G."/>
            <person name="Liu Y."/>
            <person name="Malik S.B."/>
            <person name="Maier U.G."/>
            <person name="McRose D."/>
            <person name="Mock T."/>
            <person name="Neilson J.A."/>
            <person name="Onodera N.T."/>
            <person name="Poole A.M."/>
            <person name="Pritham E.J."/>
            <person name="Richards T.A."/>
            <person name="Rocap G."/>
            <person name="Roy S.W."/>
            <person name="Sarai C."/>
            <person name="Schaack S."/>
            <person name="Shirato S."/>
            <person name="Slamovits C.H."/>
            <person name="Spencer D.F."/>
            <person name="Suzuki S."/>
            <person name="Worden A.Z."/>
            <person name="Zauner S."/>
            <person name="Barry K."/>
            <person name="Bell C."/>
            <person name="Bharti A.K."/>
            <person name="Crow J.A."/>
            <person name="Grimwood J."/>
            <person name="Kramer R."/>
            <person name="Lindquist E."/>
            <person name="Lucas S."/>
            <person name="Salamov A."/>
            <person name="McFadden G.I."/>
            <person name="Lane C.E."/>
            <person name="Keeling P.J."/>
            <person name="Gray M.W."/>
            <person name="Grigoriev I.V."/>
            <person name="Archibald J.M."/>
        </authorList>
    </citation>
    <scope>NUCLEOTIDE SEQUENCE</scope>
    <source>
        <strain evidence="10 12">CCMP2712</strain>
    </source>
</reference>
<feature type="transmembrane region" description="Helical" evidence="8">
    <location>
        <begin position="98"/>
        <end position="118"/>
    </location>
</feature>
<evidence type="ECO:0000313" key="11">
    <source>
        <dbReference type="EnsemblProtists" id="EKX39531"/>
    </source>
</evidence>
<evidence type="ECO:0000256" key="2">
    <source>
        <dbReference type="ARBA" id="ARBA00005887"/>
    </source>
</evidence>
<evidence type="ECO:0000256" key="4">
    <source>
        <dbReference type="ARBA" id="ARBA00022692"/>
    </source>
</evidence>
<dbReference type="SUPFAM" id="SSF111352">
    <property type="entry name" value="Ammonium transporter"/>
    <property type="match status" value="1"/>
</dbReference>
<feature type="transmembrane region" description="Helical" evidence="8">
    <location>
        <begin position="12"/>
        <end position="35"/>
    </location>
</feature>
<dbReference type="RefSeq" id="XP_005826511.1">
    <property type="nucleotide sequence ID" value="XM_005826454.1"/>
</dbReference>
<comment type="similarity">
    <text evidence="2 8">Belongs to the ammonia transporter channel (TC 1.A.11.2) family.</text>
</comment>
<evidence type="ECO:0000256" key="7">
    <source>
        <dbReference type="ARBA" id="ARBA00023177"/>
    </source>
</evidence>
<accession>L1ITD7</accession>
<feature type="transmembrane region" description="Helical" evidence="8">
    <location>
        <begin position="313"/>
        <end position="332"/>
    </location>
</feature>
<dbReference type="GO" id="GO:0008519">
    <property type="term" value="F:ammonium channel activity"/>
    <property type="evidence" value="ECO:0007669"/>
    <property type="project" value="InterPro"/>
</dbReference>
<dbReference type="eggNOG" id="KOG0682">
    <property type="taxonomic scope" value="Eukaryota"/>
</dbReference>
<keyword evidence="6 8" id="KW-0472">Membrane</keyword>
<evidence type="ECO:0000256" key="6">
    <source>
        <dbReference type="ARBA" id="ARBA00023136"/>
    </source>
</evidence>
<evidence type="ECO:0000313" key="12">
    <source>
        <dbReference type="Proteomes" id="UP000011087"/>
    </source>
</evidence>
<feature type="transmembrane region" description="Helical" evidence="8">
    <location>
        <begin position="353"/>
        <end position="375"/>
    </location>
</feature>
<evidence type="ECO:0000256" key="5">
    <source>
        <dbReference type="ARBA" id="ARBA00022989"/>
    </source>
</evidence>
<evidence type="ECO:0000256" key="1">
    <source>
        <dbReference type="ARBA" id="ARBA00004141"/>
    </source>
</evidence>
<feature type="transmembrane region" description="Helical" evidence="8">
    <location>
        <begin position="125"/>
        <end position="145"/>
    </location>
</feature>
<feature type="transmembrane region" description="Helical" evidence="8">
    <location>
        <begin position="47"/>
        <end position="68"/>
    </location>
</feature>
<comment type="subcellular location">
    <subcellularLocation>
        <location evidence="8">Cell membrane</location>
        <topology evidence="8">Multi-pass membrane protein</topology>
    </subcellularLocation>
    <subcellularLocation>
        <location evidence="1">Membrane</location>
        <topology evidence="1">Multi-pass membrane protein</topology>
    </subcellularLocation>
</comment>
<feature type="transmembrane region" description="Helical" evidence="8">
    <location>
        <begin position="165"/>
        <end position="182"/>
    </location>
</feature>
<organism evidence="10">
    <name type="scientific">Guillardia theta (strain CCMP2712)</name>
    <name type="common">Cryptophyte</name>
    <dbReference type="NCBI Taxonomy" id="905079"/>
    <lineage>
        <taxon>Eukaryota</taxon>
        <taxon>Cryptophyceae</taxon>
        <taxon>Pyrenomonadales</taxon>
        <taxon>Geminigeraceae</taxon>
        <taxon>Guillardia</taxon>
    </lineage>
</organism>
<dbReference type="AlphaFoldDB" id="L1ITD7"/>
<dbReference type="InterPro" id="IPR018047">
    <property type="entry name" value="Ammonium_transpt_CS"/>
</dbReference>
<keyword evidence="4 8" id="KW-0812">Transmembrane</keyword>
<dbReference type="EnsemblProtists" id="EKX39531">
    <property type="protein sequence ID" value="EKX39531"/>
    <property type="gene ID" value="GUITHDRAFT_76324"/>
</dbReference>
<gene>
    <name evidence="10" type="ORF">GUITHDRAFT_76324</name>
</gene>
<keyword evidence="3 8" id="KW-0813">Transport</keyword>
<dbReference type="OMA" id="WRWVDNG"/>
<evidence type="ECO:0000259" key="9">
    <source>
        <dbReference type="Pfam" id="PF00909"/>
    </source>
</evidence>
<dbReference type="InterPro" id="IPR001905">
    <property type="entry name" value="Ammonium_transpt"/>
</dbReference>
<feature type="domain" description="Ammonium transporter AmtB-like" evidence="9">
    <location>
        <begin position="11"/>
        <end position="405"/>
    </location>
</feature>
<dbReference type="InterPro" id="IPR029020">
    <property type="entry name" value="Ammonium/urea_transptr"/>
</dbReference>
<dbReference type="Proteomes" id="UP000011087">
    <property type="component" value="Unassembled WGS sequence"/>
</dbReference>
<sequence>MQKAHSGDTSWMLMSTALVVMMTTPGLAMFYGGLAQAPNVLSTVMQSFSIMCIVSFLWFAMGYSFAFAEGSVIVGNSSKFWLAHMDGHRVKDDSEKLFMVYQMTFAVISAAIICGSFAERMRFSAMLVFVAIWHLLVYCPVAHWAWGPGGFLHAAGCLDFAGGDVVHVSAGVTGLVASMLVGKRRSLSLGQELTPHNALLVFLGASLLWVGWFGFNAGSSFAADDVAINAMAATQMSGACGGLTWMIVEWVYAKKPSVVGIVSGSISGLVVVTPSCGYIDQTGAVCIGALGGLACFFSIQLKHVLGYDDALDAFGMHGIGGVLGCILTGFFANKHVSGKEEINGAFYGKPSQIYIQLYGVVVISVYCAVMTFLILKPLDLTLGIGIRCSPEEESQGLDISQHGESLIVDASLLGSPKVVPPLLSALVMVLLVLLVR</sequence>
<dbReference type="PANTHER" id="PTHR43029:SF10">
    <property type="entry name" value="AMMONIUM TRANSPORTER MEP2"/>
    <property type="match status" value="1"/>
</dbReference>
<dbReference type="NCBIfam" id="TIGR00836">
    <property type="entry name" value="amt"/>
    <property type="match status" value="1"/>
</dbReference>